<organism evidence="1 2">
    <name type="scientific">Dryococelus australis</name>
    <dbReference type="NCBI Taxonomy" id="614101"/>
    <lineage>
        <taxon>Eukaryota</taxon>
        <taxon>Metazoa</taxon>
        <taxon>Ecdysozoa</taxon>
        <taxon>Arthropoda</taxon>
        <taxon>Hexapoda</taxon>
        <taxon>Insecta</taxon>
        <taxon>Pterygota</taxon>
        <taxon>Neoptera</taxon>
        <taxon>Polyneoptera</taxon>
        <taxon>Phasmatodea</taxon>
        <taxon>Verophasmatodea</taxon>
        <taxon>Anareolatae</taxon>
        <taxon>Phasmatidae</taxon>
        <taxon>Eurycanthinae</taxon>
        <taxon>Dryococelus</taxon>
    </lineage>
</organism>
<name>A0ABQ9I0R8_9NEOP</name>
<accession>A0ABQ9I0R8</accession>
<gene>
    <name evidence="1" type="ORF">PR048_009745</name>
</gene>
<evidence type="ECO:0000313" key="2">
    <source>
        <dbReference type="Proteomes" id="UP001159363"/>
    </source>
</evidence>
<sequence>MGRATLQDKKGVFRGIGNNSEKLQSVWRKTERGRQSIVVRSVREWNVLREELVSVREVGVQLRSERPFCQSLITPTLSASSASVSTDAVETCRGWITRCLQTVWLKVQVRGGFSSVRTVRSVTMSERFKVTKPEEPGLFPNYGATTGLENDDDLGQMTDLDEKHQGNSLEETLGMDLPFPQPWHSSAAPRPSRFTVIGSQDLDVKSRPNLSTQFHVLLPLDLAVFENSPKYYNPWRMGNTHVTRFETVAAIKRR</sequence>
<comment type="caution">
    <text evidence="1">The sequence shown here is derived from an EMBL/GenBank/DDBJ whole genome shotgun (WGS) entry which is preliminary data.</text>
</comment>
<evidence type="ECO:0000313" key="1">
    <source>
        <dbReference type="EMBL" id="KAJ8890237.1"/>
    </source>
</evidence>
<reference evidence="1 2" key="1">
    <citation type="submission" date="2023-02" db="EMBL/GenBank/DDBJ databases">
        <title>LHISI_Scaffold_Assembly.</title>
        <authorList>
            <person name="Stuart O.P."/>
            <person name="Cleave R."/>
            <person name="Magrath M.J.L."/>
            <person name="Mikheyev A.S."/>
        </authorList>
    </citation>
    <scope>NUCLEOTIDE SEQUENCE [LARGE SCALE GENOMIC DNA]</scope>
    <source>
        <strain evidence="1">Daus_M_001</strain>
        <tissue evidence="1">Leg muscle</tissue>
    </source>
</reference>
<dbReference type="Proteomes" id="UP001159363">
    <property type="component" value="Chromosome 3"/>
</dbReference>
<dbReference type="EMBL" id="JARBHB010000003">
    <property type="protein sequence ID" value="KAJ8890237.1"/>
    <property type="molecule type" value="Genomic_DNA"/>
</dbReference>
<keyword evidence="2" id="KW-1185">Reference proteome</keyword>
<proteinExistence type="predicted"/>
<protein>
    <submittedName>
        <fullName evidence="1">Uncharacterized protein</fullName>
    </submittedName>
</protein>